<feature type="compositionally biased region" description="Polar residues" evidence="1">
    <location>
        <begin position="370"/>
        <end position="379"/>
    </location>
</feature>
<gene>
    <name evidence="2" type="ORF">EX30DRAFT_392757</name>
</gene>
<accession>A0A4S2N7S0</accession>
<dbReference type="STRING" id="341454.A0A4S2N7S0"/>
<feature type="compositionally biased region" description="Polar residues" evidence="1">
    <location>
        <begin position="34"/>
        <end position="43"/>
    </location>
</feature>
<dbReference type="OrthoDB" id="5372780at2759"/>
<feature type="compositionally biased region" description="Polar residues" evidence="1">
    <location>
        <begin position="515"/>
        <end position="527"/>
    </location>
</feature>
<feature type="compositionally biased region" description="Basic and acidic residues" evidence="1">
    <location>
        <begin position="540"/>
        <end position="549"/>
    </location>
</feature>
<evidence type="ECO:0000256" key="1">
    <source>
        <dbReference type="SAM" id="MobiDB-lite"/>
    </source>
</evidence>
<dbReference type="Proteomes" id="UP000298138">
    <property type="component" value="Unassembled WGS sequence"/>
</dbReference>
<name>A0A4S2N7S0_9PEZI</name>
<sequence>MSHRPLGFGSRAGTRRPLELNGPSMKPKKRIMTTHPSTSTSLVRHNPTKTTTISTTKTAKTTATSSRPRRGFGLFDSDDSDVPVAVSTPIKSGVKFSGDVSGFGSMRELVNLNDSPVTPGAGSRKSTHTTPSRPKSARESRRQTPYAKRSTAVLALQRAGHSPGGSDEDALIGETMAEMSGDESSRSGGGAPQRYMMRGAKVNGVQKEEVPKLHVTGPLAMTWREWLNSFVPEIVRRPVIAILGSGPPAKVNRVLSQDSTVDEERTAMSAIPGSFEETSQLALVPATKEKSVSRPKVTHIPSGTGLFEYENAPSPAPRRIAATPVRAGLPSHRASPHIKSPPRKAETSFIERMKSARSTRRYDPIGRASRTITPQSSLSPPLDDGRELTAEEELELIERRRRERKVQEAEDRYRKRDMLRRLGRENEISDSDSDNERIKLKQKGSRMKDIATSPIKNNPFAASQIDKAGSRPQQKDEAVGTESTTPPSSPPRQPVFTSNLFANKGKSTSTSTTTNPFSAPITLSSGPTPGFNIFRQPSELSKEPTKEDTPSAPPPPPSPSHRQLPAPQTGAAPSVPPAPSVLFPEKPQPIGGFGLSDPTPAPIPSLTRQRLEKHKPRVSSSLRNESSAKENDNTKENSPILPPSSMFGSTSTGNSGKPAKAAFGSSSAAASSSFSSASTTTGPQVEKSSGSNAAIGALREVETNAVGGANAEKVKVDVRAKIKSVSTTDVQDTVETKADEYIRQLPVQDLMPMVVWPVCDVPQRQSVMDAVNKMWQRDAGIVESVRRDVFMGVRV</sequence>
<feature type="compositionally biased region" description="Basic and acidic residues" evidence="1">
    <location>
        <begin position="354"/>
        <end position="364"/>
    </location>
</feature>
<dbReference type="InParanoid" id="A0A4S2N7S0"/>
<dbReference type="EMBL" id="ML220112">
    <property type="protein sequence ID" value="TGZ85409.1"/>
    <property type="molecule type" value="Genomic_DNA"/>
</dbReference>
<dbReference type="AlphaFoldDB" id="A0A4S2N7S0"/>
<feature type="compositionally biased region" description="Basic and acidic residues" evidence="1">
    <location>
        <begin position="626"/>
        <end position="635"/>
    </location>
</feature>
<feature type="region of interest" description="Disordered" evidence="1">
    <location>
        <begin position="111"/>
        <end position="149"/>
    </location>
</feature>
<feature type="compositionally biased region" description="Low complexity" evidence="1">
    <location>
        <begin position="655"/>
        <end position="683"/>
    </location>
</feature>
<reference evidence="2 3" key="1">
    <citation type="submission" date="2019-04" db="EMBL/GenBank/DDBJ databases">
        <title>Comparative genomics and transcriptomics to analyze fruiting body development in filamentous ascomycetes.</title>
        <authorList>
            <consortium name="DOE Joint Genome Institute"/>
            <person name="Lutkenhaus R."/>
            <person name="Traeger S."/>
            <person name="Breuer J."/>
            <person name="Kuo A."/>
            <person name="Lipzen A."/>
            <person name="Pangilinan J."/>
            <person name="Dilworth D."/>
            <person name="Sandor L."/>
            <person name="Poggeler S."/>
            <person name="Barry K."/>
            <person name="Grigoriev I.V."/>
            <person name="Nowrousian M."/>
        </authorList>
    </citation>
    <scope>NUCLEOTIDE SEQUENCE [LARGE SCALE GENOMIC DNA]</scope>
    <source>
        <strain evidence="2 3">CBS 389.68</strain>
    </source>
</reference>
<feature type="region of interest" description="Disordered" evidence="1">
    <location>
        <begin position="354"/>
        <end position="388"/>
    </location>
</feature>
<feature type="region of interest" description="Disordered" evidence="1">
    <location>
        <begin position="401"/>
        <end position="691"/>
    </location>
</feature>
<feature type="compositionally biased region" description="Low complexity" evidence="1">
    <location>
        <begin position="48"/>
        <end position="66"/>
    </location>
</feature>
<feature type="region of interest" description="Disordered" evidence="1">
    <location>
        <begin position="1"/>
        <end position="77"/>
    </location>
</feature>
<feature type="compositionally biased region" description="Basic and acidic residues" evidence="1">
    <location>
        <begin position="401"/>
        <end position="427"/>
    </location>
</feature>
<keyword evidence="3" id="KW-1185">Reference proteome</keyword>
<organism evidence="2 3">
    <name type="scientific">Ascodesmis nigricans</name>
    <dbReference type="NCBI Taxonomy" id="341454"/>
    <lineage>
        <taxon>Eukaryota</taxon>
        <taxon>Fungi</taxon>
        <taxon>Dikarya</taxon>
        <taxon>Ascomycota</taxon>
        <taxon>Pezizomycotina</taxon>
        <taxon>Pezizomycetes</taxon>
        <taxon>Pezizales</taxon>
        <taxon>Ascodesmidaceae</taxon>
        <taxon>Ascodesmis</taxon>
    </lineage>
</organism>
<proteinExistence type="predicted"/>
<protein>
    <submittedName>
        <fullName evidence="2">Uncharacterized protein</fullName>
    </submittedName>
</protein>
<evidence type="ECO:0000313" key="2">
    <source>
        <dbReference type="EMBL" id="TGZ85409.1"/>
    </source>
</evidence>
<evidence type="ECO:0000313" key="3">
    <source>
        <dbReference type="Proteomes" id="UP000298138"/>
    </source>
</evidence>